<accession>A0A1M7ZGJ3</accession>
<protein>
    <recommendedName>
        <fullName evidence="3">DUF4249 domain-containing protein</fullName>
    </recommendedName>
</protein>
<dbReference type="InterPro" id="IPR025345">
    <property type="entry name" value="DUF4249"/>
</dbReference>
<keyword evidence="2" id="KW-1185">Reference proteome</keyword>
<dbReference type="STRING" id="1073327.SAMN04488108_3195"/>
<dbReference type="EMBL" id="FRXN01000004">
    <property type="protein sequence ID" value="SHO64025.1"/>
    <property type="molecule type" value="Genomic_DNA"/>
</dbReference>
<dbReference type="OrthoDB" id="1062680at2"/>
<proteinExistence type="predicted"/>
<reference evidence="2" key="1">
    <citation type="submission" date="2016-12" db="EMBL/GenBank/DDBJ databases">
        <authorList>
            <person name="Varghese N."/>
            <person name="Submissions S."/>
        </authorList>
    </citation>
    <scope>NUCLEOTIDE SEQUENCE [LARGE SCALE GENOMIC DNA]</scope>
    <source>
        <strain evidence="2">DSM 25035</strain>
    </source>
</reference>
<dbReference type="PROSITE" id="PS51257">
    <property type="entry name" value="PROKAR_LIPOPROTEIN"/>
    <property type="match status" value="1"/>
</dbReference>
<dbReference type="Proteomes" id="UP000184609">
    <property type="component" value="Unassembled WGS sequence"/>
</dbReference>
<evidence type="ECO:0000313" key="1">
    <source>
        <dbReference type="EMBL" id="SHO64025.1"/>
    </source>
</evidence>
<sequence length="386" mass="43916">MMSKKVIGIACFLIISLLGCREEFEPKISGSDSRILVVEGYLDTDGVSSLLSLSYTQSLQSDIQDFPKVLGATVYLEASSGERFYLSEAGGGDYRFEQDISEEDTFVLKIFLPEGESYSSRELKPLNSTDIIEVDYEKNEDGVEIFITTQGDENTDDFLWTYEETWAFKPPFPSNFKYDQELKDVVERTESEKYDLCYRSEANSALILQSSSNFEDQLVFRQPILQINHGDERLSERYSILITQKALAPDATEFWENLRENTDDLGTIFSPLPSQIQGNMVHDQNPEIPVIGQVGLGKVSQKRLFIDILEVYPWQPEVDDYFGCSLGADTVFVINYEAEFRFGNKVPTYPIYTVNGLVPIGYLYSEERCVDCTLRGSNVAPEFWED</sequence>
<dbReference type="Pfam" id="PF14054">
    <property type="entry name" value="DUF4249"/>
    <property type="match status" value="1"/>
</dbReference>
<evidence type="ECO:0000313" key="2">
    <source>
        <dbReference type="Proteomes" id="UP000184609"/>
    </source>
</evidence>
<organism evidence="1 2">
    <name type="scientific">Algoriphagus zhangzhouensis</name>
    <dbReference type="NCBI Taxonomy" id="1073327"/>
    <lineage>
        <taxon>Bacteria</taxon>
        <taxon>Pseudomonadati</taxon>
        <taxon>Bacteroidota</taxon>
        <taxon>Cytophagia</taxon>
        <taxon>Cytophagales</taxon>
        <taxon>Cyclobacteriaceae</taxon>
        <taxon>Algoriphagus</taxon>
    </lineage>
</organism>
<dbReference type="AlphaFoldDB" id="A0A1M7ZGJ3"/>
<evidence type="ECO:0008006" key="3">
    <source>
        <dbReference type="Google" id="ProtNLM"/>
    </source>
</evidence>
<gene>
    <name evidence="1" type="ORF">SAMN04488108_3195</name>
</gene>
<name>A0A1M7ZGJ3_9BACT</name>